<reference evidence="1" key="2">
    <citation type="submission" date="2023-01" db="EMBL/GenBank/DDBJ databases">
        <title>Draft genome sequence of Algimonas porphyrae strain NBRC 108216.</title>
        <authorList>
            <person name="Sun Q."/>
            <person name="Mori K."/>
        </authorList>
    </citation>
    <scope>NUCLEOTIDE SEQUENCE</scope>
    <source>
        <strain evidence="1">NBRC 108216</strain>
    </source>
</reference>
<organism evidence="1 2">
    <name type="scientific">Algimonas porphyrae</name>
    <dbReference type="NCBI Taxonomy" id="1128113"/>
    <lineage>
        <taxon>Bacteria</taxon>
        <taxon>Pseudomonadati</taxon>
        <taxon>Pseudomonadota</taxon>
        <taxon>Alphaproteobacteria</taxon>
        <taxon>Maricaulales</taxon>
        <taxon>Robiginitomaculaceae</taxon>
        <taxon>Algimonas</taxon>
    </lineage>
</organism>
<dbReference type="EMBL" id="BSNJ01000001">
    <property type="protein sequence ID" value="GLQ19460.1"/>
    <property type="molecule type" value="Genomic_DNA"/>
</dbReference>
<evidence type="ECO:0008006" key="3">
    <source>
        <dbReference type="Google" id="ProtNLM"/>
    </source>
</evidence>
<gene>
    <name evidence="1" type="ORF">GCM10007854_04150</name>
</gene>
<keyword evidence="2" id="KW-1185">Reference proteome</keyword>
<proteinExistence type="predicted"/>
<dbReference type="Proteomes" id="UP001161390">
    <property type="component" value="Unassembled WGS sequence"/>
</dbReference>
<name>A0ABQ5UYK7_9PROT</name>
<dbReference type="RefSeq" id="WP_284369209.1">
    <property type="nucleotide sequence ID" value="NZ_BSNJ01000001.1"/>
</dbReference>
<evidence type="ECO:0000313" key="1">
    <source>
        <dbReference type="EMBL" id="GLQ19460.1"/>
    </source>
</evidence>
<reference evidence="1" key="1">
    <citation type="journal article" date="2014" name="Int. J. Syst. Evol. Microbiol.">
        <title>Complete genome of a new Firmicutes species belonging to the dominant human colonic microbiota ('Ruminococcus bicirculans') reveals two chromosomes and a selective capacity to utilize plant glucans.</title>
        <authorList>
            <consortium name="NISC Comparative Sequencing Program"/>
            <person name="Wegmann U."/>
            <person name="Louis P."/>
            <person name="Goesmann A."/>
            <person name="Henrissat B."/>
            <person name="Duncan S.H."/>
            <person name="Flint H.J."/>
        </authorList>
    </citation>
    <scope>NUCLEOTIDE SEQUENCE</scope>
    <source>
        <strain evidence="1">NBRC 108216</strain>
    </source>
</reference>
<protein>
    <recommendedName>
        <fullName evidence="3">Lipoprotein</fullName>
    </recommendedName>
</protein>
<evidence type="ECO:0000313" key="2">
    <source>
        <dbReference type="Proteomes" id="UP001161390"/>
    </source>
</evidence>
<accession>A0ABQ5UYK7</accession>
<sequence>MTDQEVIWTRLGLGTVAALGVLAVGCSADTETTAPATDALIAQTAAGSTDMSSPSAASGEGEGGVTIAKAATDPVVYLSALAIAKAHVLAARDAYAEGETDAAGEMSAHPVSEVLADMQPVFEARGVADFTALLLDASDAAYAGAPSDAIAKRTEVIVTALRDAEAFAPTDGRSDDAVWAGVVSDQIDRAADMYGVAVGSYQYEPYLDGYGFLKAAEAAFAEHRTAIETSQPRAAAAMSDALSQLQDAYATALRPETLDANPSALKAIASRVQLAVN</sequence>
<comment type="caution">
    <text evidence="1">The sequence shown here is derived from an EMBL/GenBank/DDBJ whole genome shotgun (WGS) entry which is preliminary data.</text>
</comment>